<evidence type="ECO:0000256" key="2">
    <source>
        <dbReference type="ARBA" id="ARBA00022676"/>
    </source>
</evidence>
<dbReference type="EMBL" id="JAAIUW010000008">
    <property type="protein sequence ID" value="KAF7820029.1"/>
    <property type="molecule type" value="Genomic_DNA"/>
</dbReference>
<proteinExistence type="inferred from homology"/>
<dbReference type="AlphaFoldDB" id="A0A834TFA3"/>
<dbReference type="OrthoDB" id="5835829at2759"/>
<reference evidence="4" key="1">
    <citation type="submission" date="2020-09" db="EMBL/GenBank/DDBJ databases">
        <title>Genome-Enabled Discovery of Anthraquinone Biosynthesis in Senna tora.</title>
        <authorList>
            <person name="Kang S.-H."/>
            <person name="Pandey R.P."/>
            <person name="Lee C.-M."/>
            <person name="Sim J.-S."/>
            <person name="Jeong J.-T."/>
            <person name="Choi B.-S."/>
            <person name="Jung M."/>
            <person name="Ginzburg D."/>
            <person name="Zhao K."/>
            <person name="Won S.Y."/>
            <person name="Oh T.-J."/>
            <person name="Yu Y."/>
            <person name="Kim N.-H."/>
            <person name="Lee O.R."/>
            <person name="Lee T.-H."/>
            <person name="Bashyal P."/>
            <person name="Kim T.-S."/>
            <person name="Lee W.-H."/>
            <person name="Kawkins C."/>
            <person name="Kim C.-K."/>
            <person name="Kim J.S."/>
            <person name="Ahn B.O."/>
            <person name="Rhee S.Y."/>
            <person name="Sohng J.K."/>
        </authorList>
    </citation>
    <scope>NUCLEOTIDE SEQUENCE</scope>
    <source>
        <tissue evidence="4">Leaf</tissue>
    </source>
</reference>
<keyword evidence="3 4" id="KW-0808">Transferase</keyword>
<evidence type="ECO:0000256" key="1">
    <source>
        <dbReference type="ARBA" id="ARBA00009995"/>
    </source>
</evidence>
<dbReference type="GO" id="GO:0008194">
    <property type="term" value="F:UDP-glycosyltransferase activity"/>
    <property type="evidence" value="ECO:0007669"/>
    <property type="project" value="InterPro"/>
</dbReference>
<protein>
    <submittedName>
        <fullName evidence="4">Hydroquinone glucosyltransferase-like</fullName>
    </submittedName>
</protein>
<dbReference type="FunFam" id="3.40.50.2000:FF:000051">
    <property type="entry name" value="Glycosyltransferase"/>
    <property type="match status" value="1"/>
</dbReference>
<dbReference type="FunFam" id="3.40.50.2000:FF:000054">
    <property type="entry name" value="Glycosyltransferase"/>
    <property type="match status" value="1"/>
</dbReference>
<dbReference type="CDD" id="cd03784">
    <property type="entry name" value="GT1_Gtf-like"/>
    <property type="match status" value="1"/>
</dbReference>
<evidence type="ECO:0000313" key="4">
    <source>
        <dbReference type="EMBL" id="KAF7820029.1"/>
    </source>
</evidence>
<sequence length="469" mass="51961">MEKTTHIAIVPSPLFSLIVSSLEFSSRLLHLHPNFHITCIIPVLESSPIPLTPFLQTLPPRIDAIFLPPIPKQDLPKDAKHAVQLQLTITKSLPHLRHVLNSLNSKSPLSALLSDSFSFEVLQFAKELNVLSFVSFPSSAMVLSLLFHMPKLDQMISGEFPELPEAIRIPGCVPLRGSDVPEPIQRRSNLSYKHFVQRGKSFHCVDGVLLNSFLELEENTARELTKEGCDNPPVYLVGPVTQKRSFSDSDECLRWLENQPPKSVLYICFGSGGTLSQSQTNELAFGLEESGKRFLWVLRVPSDSANVACNVPTNEDPLGFLPKGFLERTKERGLVVPSWAPQIRILRHSSIGGFLNNCGWNSIIESVQQGVPLIALPLFAEQRTNAVLVSDGLKVALRPKVNENGVVDREEVGNVIKSLMEGEEGKEISKRMKGLKDKAANAVKDDGSSTQSLRDLAFRIKTFTCDAKF</sequence>
<dbReference type="Pfam" id="PF00201">
    <property type="entry name" value="UDPGT"/>
    <property type="match status" value="1"/>
</dbReference>
<dbReference type="PANTHER" id="PTHR48045:SF11">
    <property type="entry name" value="UDP-GLYCOSYLTRANSFERASE 72B1"/>
    <property type="match status" value="1"/>
</dbReference>
<dbReference type="PANTHER" id="PTHR48045">
    <property type="entry name" value="UDP-GLYCOSYLTRANSFERASE 72B1"/>
    <property type="match status" value="1"/>
</dbReference>
<dbReference type="Proteomes" id="UP000634136">
    <property type="component" value="Unassembled WGS sequence"/>
</dbReference>
<accession>A0A834TFA3</accession>
<comment type="similarity">
    <text evidence="1">Belongs to the UDP-glycosyltransferase family.</text>
</comment>
<dbReference type="Gene3D" id="3.40.50.2000">
    <property type="entry name" value="Glycogen Phosphorylase B"/>
    <property type="match status" value="2"/>
</dbReference>
<evidence type="ECO:0000256" key="3">
    <source>
        <dbReference type="ARBA" id="ARBA00022679"/>
    </source>
</evidence>
<keyword evidence="5" id="KW-1185">Reference proteome</keyword>
<keyword evidence="2" id="KW-0328">Glycosyltransferase</keyword>
<dbReference type="InterPro" id="IPR002213">
    <property type="entry name" value="UDP_glucos_trans"/>
</dbReference>
<gene>
    <name evidence="4" type="ORF">G2W53_025484</name>
</gene>
<dbReference type="SUPFAM" id="SSF53756">
    <property type="entry name" value="UDP-Glycosyltransferase/glycogen phosphorylase"/>
    <property type="match status" value="1"/>
</dbReference>
<name>A0A834TFA3_9FABA</name>
<evidence type="ECO:0000313" key="5">
    <source>
        <dbReference type="Proteomes" id="UP000634136"/>
    </source>
</evidence>
<organism evidence="4 5">
    <name type="scientific">Senna tora</name>
    <dbReference type="NCBI Taxonomy" id="362788"/>
    <lineage>
        <taxon>Eukaryota</taxon>
        <taxon>Viridiplantae</taxon>
        <taxon>Streptophyta</taxon>
        <taxon>Embryophyta</taxon>
        <taxon>Tracheophyta</taxon>
        <taxon>Spermatophyta</taxon>
        <taxon>Magnoliopsida</taxon>
        <taxon>eudicotyledons</taxon>
        <taxon>Gunneridae</taxon>
        <taxon>Pentapetalae</taxon>
        <taxon>rosids</taxon>
        <taxon>fabids</taxon>
        <taxon>Fabales</taxon>
        <taxon>Fabaceae</taxon>
        <taxon>Caesalpinioideae</taxon>
        <taxon>Cassia clade</taxon>
        <taxon>Senna</taxon>
    </lineage>
</organism>
<comment type="caution">
    <text evidence="4">The sequence shown here is derived from an EMBL/GenBank/DDBJ whole genome shotgun (WGS) entry which is preliminary data.</text>
</comment>